<dbReference type="InterPro" id="IPR050079">
    <property type="entry name" value="DEAD_box_RNA_helicase"/>
</dbReference>
<comment type="caution">
    <text evidence="12">The sequence shown here is derived from an EMBL/GenBank/DDBJ whole genome shotgun (WGS) entry which is preliminary data.</text>
</comment>
<evidence type="ECO:0000256" key="4">
    <source>
        <dbReference type="ARBA" id="ARBA00022723"/>
    </source>
</evidence>
<feature type="domain" description="HD Cas3-type" evidence="11">
    <location>
        <begin position="38"/>
        <end position="254"/>
    </location>
</feature>
<dbReference type="NCBIfam" id="TIGR01596">
    <property type="entry name" value="cas3_HD"/>
    <property type="match status" value="1"/>
</dbReference>
<dbReference type="GO" id="GO:0140097">
    <property type="term" value="F:catalytic activity, acting on DNA"/>
    <property type="evidence" value="ECO:0007669"/>
    <property type="project" value="UniProtKB-ARBA"/>
</dbReference>
<sequence>MMPMMDLKDFVSDHRSRFKELYDIDPSFFEENLIAKTNDDKSFTLEDHTKGALESLRKFIKENTETFDSFAKRHKIKRQLLLDILFFAVFFHDIGKGTLEFYNDKILNGQKSYHPLYSIYFTYNLEIPKIDGVDYITLSILSHHTLLHEDIYADERFAGLKPPKFFKQTLEFANKYKDYYKEFFNKPCPYEFKFNLPSGNPYNLLRETFSWASMEEGIIDNLNSTLNQVDHSKKKKIKELYGFITGNLIRADWLSSGSYEPDGDMISADELINKIRSRASLRGHEFHGLKRFQLVASKSSDNIFIKIPTGEGKTEAALLWALNNMKNKHTKIIYTMPTQVTSNSMYKRLKDYFGKDKVGILHGSSSIILAEEYNDDQERIWKERIISKTFSKPITVSTLDSFLLSFFNVYKWPLSQLNIENCILIVDEVHSYDWQMMGALKRILGELISRGCKFAIMSATFPENMEDILLEGLTYSLITDEDLFEHRPFSMKIEDSSVLDKIDSIISKFNDNKKVLVVLNTVDKSREVYRALKKSGSFRTSDSFDQDSDLILYHSQFTKAHRKQKESEIELKERWENKGLVVVATQVVEISLDIDFDVLFTEIAPIDALTQRLGRINRSKDPDKVGEVYIETFIEAETEKGRWVYPYGWELIECSKRIITDGEPSLGEMSKMVLNLYRSLLEIESINLSFDRKLKNGYNKYDEIIKRGPYTIRFKTENIEQVSRLLSIRDIDERFEKIDVVPATFFDEEDPDKFENTVGIYKWLFVKMLREGKVDDMKTFYLIHGVNYSYEYGFEVVDVEDWNII</sequence>
<dbReference type="Pfam" id="PF22590">
    <property type="entry name" value="Cas3-like_C_2"/>
    <property type="match status" value="1"/>
</dbReference>
<dbReference type="PROSITE" id="PS51192">
    <property type="entry name" value="HELICASE_ATP_BIND_1"/>
    <property type="match status" value="1"/>
</dbReference>
<dbReference type="InterPro" id="IPR006474">
    <property type="entry name" value="Helicase_Cas3_CRISPR-ass_core"/>
</dbReference>
<dbReference type="Gene3D" id="3.40.50.300">
    <property type="entry name" value="P-loop containing nucleotide triphosphate hydrolases"/>
    <property type="match status" value="2"/>
</dbReference>
<evidence type="ECO:0000256" key="8">
    <source>
        <dbReference type="ARBA" id="ARBA00022840"/>
    </source>
</evidence>
<evidence type="ECO:0000256" key="5">
    <source>
        <dbReference type="ARBA" id="ARBA00022741"/>
    </source>
</evidence>
<comment type="similarity">
    <text evidence="1">In the N-terminal section; belongs to the CRISPR-associated nuclease Cas3-HD family.</text>
</comment>
<evidence type="ECO:0000313" key="12">
    <source>
        <dbReference type="EMBL" id="MBE2900305.1"/>
    </source>
</evidence>
<name>A0A842YRK8_METTF</name>
<dbReference type="GO" id="GO:0005524">
    <property type="term" value="F:ATP binding"/>
    <property type="evidence" value="ECO:0007669"/>
    <property type="project" value="UniProtKB-KW"/>
</dbReference>
<evidence type="ECO:0000313" key="13">
    <source>
        <dbReference type="Proteomes" id="UP000646659"/>
    </source>
</evidence>
<dbReference type="Gene3D" id="1.10.3210.30">
    <property type="match status" value="1"/>
</dbReference>
<keyword evidence="5" id="KW-0547">Nucleotide-binding</keyword>
<evidence type="ECO:0008006" key="14">
    <source>
        <dbReference type="Google" id="ProtNLM"/>
    </source>
</evidence>
<protein>
    <recommendedName>
        <fullName evidence="14">CRISPR-associated helicase Cas3</fullName>
    </recommendedName>
</protein>
<reference evidence="12" key="1">
    <citation type="submission" date="2018-06" db="EMBL/GenBank/DDBJ databases">
        <title>Draft genome sequence of Methanothermobacter thermautotrophicus Strain WHS, a thermophilic, hydrogenotrophic methanogen isolated from Washburn Hot Springs in Yellowstone National Park, USA.</title>
        <authorList>
            <person name="Mckay L.J."/>
            <person name="Klingelsmith K."/>
            <person name="Inskeep W.P."/>
            <person name="Fields M.W."/>
        </authorList>
    </citation>
    <scope>NUCLEOTIDE SEQUENCE</scope>
    <source>
        <strain evidence="12">WHS</strain>
    </source>
</reference>
<evidence type="ECO:0000256" key="6">
    <source>
        <dbReference type="ARBA" id="ARBA00022801"/>
    </source>
</evidence>
<dbReference type="InterPro" id="IPR038257">
    <property type="entry name" value="CRISPR-assoc_Cas3_HD_sf"/>
</dbReference>
<evidence type="ECO:0000256" key="7">
    <source>
        <dbReference type="ARBA" id="ARBA00022806"/>
    </source>
</evidence>
<keyword evidence="6" id="KW-0378">Hydrolase</keyword>
<dbReference type="InterPro" id="IPR006483">
    <property type="entry name" value="CRISPR-assoc_Cas3_HD"/>
</dbReference>
<dbReference type="Pfam" id="PF00270">
    <property type="entry name" value="DEAD"/>
    <property type="match status" value="1"/>
</dbReference>
<accession>A0A842YRK8</accession>
<evidence type="ECO:0000256" key="3">
    <source>
        <dbReference type="ARBA" id="ARBA00022722"/>
    </source>
</evidence>
<dbReference type="EMBL" id="QKOF01000006">
    <property type="protein sequence ID" value="MBE2900305.1"/>
    <property type="molecule type" value="Genomic_DNA"/>
</dbReference>
<keyword evidence="3" id="KW-0540">Nuclease</keyword>
<evidence type="ECO:0000259" key="11">
    <source>
        <dbReference type="PROSITE" id="PS51643"/>
    </source>
</evidence>
<dbReference type="PANTHER" id="PTHR47959">
    <property type="entry name" value="ATP-DEPENDENT RNA HELICASE RHLE-RELATED"/>
    <property type="match status" value="1"/>
</dbReference>
<dbReference type="NCBIfam" id="TIGR01587">
    <property type="entry name" value="cas3_core"/>
    <property type="match status" value="1"/>
</dbReference>
<gene>
    <name evidence="12" type="ORF">DNK57_05740</name>
</gene>
<evidence type="ECO:0000256" key="1">
    <source>
        <dbReference type="ARBA" id="ARBA00006847"/>
    </source>
</evidence>
<organism evidence="12 13">
    <name type="scientific">Methanothermobacter thermautotrophicus</name>
    <name type="common">Methanobacterium thermoformicicum</name>
    <dbReference type="NCBI Taxonomy" id="145262"/>
    <lineage>
        <taxon>Archaea</taxon>
        <taxon>Methanobacteriati</taxon>
        <taxon>Methanobacteriota</taxon>
        <taxon>Methanomada group</taxon>
        <taxon>Methanobacteria</taxon>
        <taxon>Methanobacteriales</taxon>
        <taxon>Methanobacteriaceae</taxon>
        <taxon>Methanothermobacter</taxon>
    </lineage>
</organism>
<keyword evidence="8" id="KW-0067">ATP-binding</keyword>
<evidence type="ECO:0000256" key="9">
    <source>
        <dbReference type="ARBA" id="ARBA00023118"/>
    </source>
</evidence>
<dbReference type="InterPro" id="IPR011545">
    <property type="entry name" value="DEAD/DEAH_box_helicase_dom"/>
</dbReference>
<dbReference type="PROSITE" id="PS51643">
    <property type="entry name" value="HD_CAS3"/>
    <property type="match status" value="1"/>
</dbReference>
<dbReference type="PANTHER" id="PTHR47959:SF16">
    <property type="entry name" value="CRISPR-ASSOCIATED NUCLEASE_HELICASE CAS3-RELATED"/>
    <property type="match status" value="1"/>
</dbReference>
<dbReference type="SUPFAM" id="SSF52540">
    <property type="entry name" value="P-loop containing nucleoside triphosphate hydrolases"/>
    <property type="match status" value="1"/>
</dbReference>
<dbReference type="SMART" id="SM00487">
    <property type="entry name" value="DEXDc"/>
    <property type="match status" value="1"/>
</dbReference>
<comment type="similarity">
    <text evidence="2">In the central section; belongs to the CRISPR-associated helicase Cas3 family.</text>
</comment>
<evidence type="ECO:0000256" key="2">
    <source>
        <dbReference type="ARBA" id="ARBA00009046"/>
    </source>
</evidence>
<dbReference type="GO" id="GO:0016787">
    <property type="term" value="F:hydrolase activity"/>
    <property type="evidence" value="ECO:0007669"/>
    <property type="project" value="UniProtKB-KW"/>
</dbReference>
<dbReference type="AlphaFoldDB" id="A0A842YRK8"/>
<dbReference type="GO" id="GO:0003724">
    <property type="term" value="F:RNA helicase activity"/>
    <property type="evidence" value="ECO:0007669"/>
    <property type="project" value="TreeGrafter"/>
</dbReference>
<dbReference type="GO" id="GO:0046872">
    <property type="term" value="F:metal ion binding"/>
    <property type="evidence" value="ECO:0007669"/>
    <property type="project" value="UniProtKB-KW"/>
</dbReference>
<keyword evidence="7" id="KW-0347">Helicase</keyword>
<dbReference type="InterPro" id="IPR014001">
    <property type="entry name" value="Helicase_ATP-bd"/>
</dbReference>
<keyword evidence="9" id="KW-0051">Antiviral defense</keyword>
<feature type="domain" description="Helicase ATP-binding" evidence="10">
    <location>
        <begin position="294"/>
        <end position="479"/>
    </location>
</feature>
<dbReference type="InterPro" id="IPR027417">
    <property type="entry name" value="P-loop_NTPase"/>
</dbReference>
<dbReference type="GO" id="GO:0004518">
    <property type="term" value="F:nuclease activity"/>
    <property type="evidence" value="ECO:0007669"/>
    <property type="project" value="UniProtKB-KW"/>
</dbReference>
<evidence type="ECO:0000259" key="10">
    <source>
        <dbReference type="PROSITE" id="PS51192"/>
    </source>
</evidence>
<dbReference type="Proteomes" id="UP000646659">
    <property type="component" value="Unassembled WGS sequence"/>
</dbReference>
<dbReference type="GO" id="GO:0005829">
    <property type="term" value="C:cytosol"/>
    <property type="evidence" value="ECO:0007669"/>
    <property type="project" value="TreeGrafter"/>
</dbReference>
<keyword evidence="4" id="KW-0479">Metal-binding</keyword>
<dbReference type="GO" id="GO:0051607">
    <property type="term" value="P:defense response to virus"/>
    <property type="evidence" value="ECO:0007669"/>
    <property type="project" value="UniProtKB-KW"/>
</dbReference>
<proteinExistence type="inferred from homology"/>
<dbReference type="InterPro" id="IPR054712">
    <property type="entry name" value="Cas3-like_dom"/>
</dbReference>
<dbReference type="GO" id="GO:0003676">
    <property type="term" value="F:nucleic acid binding"/>
    <property type="evidence" value="ECO:0007669"/>
    <property type="project" value="InterPro"/>
</dbReference>